<keyword evidence="3" id="KW-1185">Reference proteome</keyword>
<protein>
    <submittedName>
        <fullName evidence="2">Transposon protein, CACTA, En/Spm sub-class</fullName>
    </submittedName>
</protein>
<accession>M1D9V8</accession>
<dbReference type="Proteomes" id="UP000011115">
    <property type="component" value="Unassembled WGS sequence"/>
</dbReference>
<sequence>MNEHRDHILGWMNELWNKWRGHLHAKYVKDKPIQQSLKNVPTGVDKKEWEWLVKEHFASESFQAQLEEMVQADPSLPTIDIVEKCCGPQTRSHVFGFGGGVKAKDLKGGTSSKAELLSALRSTREDIKSLNEENKSLNEENKSLNARLSTIEDEMKEIMKMKEFFAAQQAHVPPITSVSTE</sequence>
<evidence type="ECO:0000256" key="1">
    <source>
        <dbReference type="SAM" id="Coils"/>
    </source>
</evidence>
<dbReference type="Gramene" id="PGSC0003DMT400085607">
    <property type="protein sequence ID" value="PGSC0003DMT400085607"/>
    <property type="gene ID" value="PGSC0003DMG400035178"/>
</dbReference>
<reference evidence="2" key="2">
    <citation type="submission" date="2015-06" db="UniProtKB">
        <authorList>
            <consortium name="EnsemblPlants"/>
        </authorList>
    </citation>
    <scope>IDENTIFICATION</scope>
    <source>
        <strain evidence="2">DM1-3 516 R44</strain>
    </source>
</reference>
<dbReference type="HOGENOM" id="CLU_119756_0_0_1"/>
<dbReference type="EnsemblPlants" id="PGSC0003DMT400085607">
    <property type="protein sequence ID" value="PGSC0003DMT400085607"/>
    <property type="gene ID" value="PGSC0003DMG400035178"/>
</dbReference>
<dbReference type="InParanoid" id="M1D9V8"/>
<keyword evidence="1" id="KW-0175">Coiled coil</keyword>
<dbReference type="AlphaFoldDB" id="M1D9V8"/>
<feature type="coiled-coil region" evidence="1">
    <location>
        <begin position="113"/>
        <end position="161"/>
    </location>
</feature>
<evidence type="ECO:0000313" key="2">
    <source>
        <dbReference type="EnsemblPlants" id="PGSC0003DMT400085607"/>
    </source>
</evidence>
<reference evidence="3" key="1">
    <citation type="journal article" date="2011" name="Nature">
        <title>Genome sequence and analysis of the tuber crop potato.</title>
        <authorList>
            <consortium name="The Potato Genome Sequencing Consortium"/>
        </authorList>
    </citation>
    <scope>NUCLEOTIDE SEQUENCE [LARGE SCALE GENOMIC DNA]</scope>
    <source>
        <strain evidence="3">cv. DM1-3 516 R44</strain>
    </source>
</reference>
<dbReference type="OMA" id="NHRDHIF"/>
<name>M1D9V8_SOLTU</name>
<evidence type="ECO:0000313" key="3">
    <source>
        <dbReference type="Proteomes" id="UP000011115"/>
    </source>
</evidence>
<dbReference type="PANTHER" id="PTHR33499">
    <property type="entry name" value="OS12G0282400 PROTEIN-RELATED"/>
    <property type="match status" value="1"/>
</dbReference>
<proteinExistence type="predicted"/>
<dbReference type="PANTHER" id="PTHR33499:SF26">
    <property type="entry name" value="DUF4216 DOMAIN-CONTAINING PROTEIN"/>
    <property type="match status" value="1"/>
</dbReference>
<dbReference type="PaxDb" id="4113-PGSC0003DMT400085607"/>
<organism evidence="2 3">
    <name type="scientific">Solanum tuberosum</name>
    <name type="common">Potato</name>
    <dbReference type="NCBI Taxonomy" id="4113"/>
    <lineage>
        <taxon>Eukaryota</taxon>
        <taxon>Viridiplantae</taxon>
        <taxon>Streptophyta</taxon>
        <taxon>Embryophyta</taxon>
        <taxon>Tracheophyta</taxon>
        <taxon>Spermatophyta</taxon>
        <taxon>Magnoliopsida</taxon>
        <taxon>eudicotyledons</taxon>
        <taxon>Gunneridae</taxon>
        <taxon>Pentapetalae</taxon>
        <taxon>asterids</taxon>
        <taxon>lamiids</taxon>
        <taxon>Solanales</taxon>
        <taxon>Solanaceae</taxon>
        <taxon>Solanoideae</taxon>
        <taxon>Solaneae</taxon>
        <taxon>Solanum</taxon>
    </lineage>
</organism>